<dbReference type="InterPro" id="IPR004367">
    <property type="entry name" value="Cyclin_C-dom"/>
</dbReference>
<organism evidence="7 8">
    <name type="scientific">Rhodnius prolixus</name>
    <name type="common">Triatomid bug</name>
    <dbReference type="NCBI Taxonomy" id="13249"/>
    <lineage>
        <taxon>Eukaryota</taxon>
        <taxon>Metazoa</taxon>
        <taxon>Ecdysozoa</taxon>
        <taxon>Arthropoda</taxon>
        <taxon>Hexapoda</taxon>
        <taxon>Insecta</taxon>
        <taxon>Pterygota</taxon>
        <taxon>Neoptera</taxon>
        <taxon>Paraneoptera</taxon>
        <taxon>Hemiptera</taxon>
        <taxon>Heteroptera</taxon>
        <taxon>Panheteroptera</taxon>
        <taxon>Cimicomorpha</taxon>
        <taxon>Reduviidae</taxon>
        <taxon>Triatominae</taxon>
        <taxon>Rhodnius</taxon>
    </lineage>
</organism>
<dbReference type="PANTHER" id="PTHR10177">
    <property type="entry name" value="CYCLINS"/>
    <property type="match status" value="1"/>
</dbReference>
<dbReference type="OMA" id="YYEMCHY"/>
<dbReference type="InterPro" id="IPR006671">
    <property type="entry name" value="Cyclin_N"/>
</dbReference>
<keyword evidence="3" id="KW-0131">Cell cycle</keyword>
<keyword evidence="8" id="KW-1185">Reference proteome</keyword>
<keyword evidence="2 4" id="KW-0195">Cyclin</keyword>
<dbReference type="eggNOG" id="KOG0653">
    <property type="taxonomic scope" value="Eukaryota"/>
</dbReference>
<dbReference type="InterPro" id="IPR039361">
    <property type="entry name" value="Cyclin"/>
</dbReference>
<feature type="domain" description="Cyclin-like" evidence="5">
    <location>
        <begin position="158"/>
        <end position="243"/>
    </location>
</feature>
<protein>
    <submittedName>
        <fullName evidence="7">G2/mitotic-specific cyclin-B3</fullName>
    </submittedName>
</protein>
<sequence>MPTQTRQLNKQVTTNKQTGLENHGVITTKSKLPVIIKRNALVEINNINVSKNQHDIHINNKIKLNTTNAEKAVVEIHESVQIKKKQSDETVVEKKESKENINKNIEDIDKFYKNNLFLASDYAEDIYEYLRALEMKYKIKKWPLNSNVNEKMRGTLIDWLVDVQVEYELLQESLHLAVSLIDRFIQISSEVNAKNFQLIGVCCMAIAAKFEEVQPLSVSDFLYLCNNAYNINEFRQMEAAILSTLDFQIARPLSISFLRRYSLAGRAERRQHIYAKYILDLVLLEPTLCHVKPSLIAASACFISLCITHGNFNPSHWTDQLIYYSKYSFNSLKPFIGRLSRLVLDSRKHLRSVKNKYALKEFEFVSNRIVLKTNLLRILNDVKPHG</sequence>
<dbReference type="SMART" id="SM00385">
    <property type="entry name" value="CYCLIN"/>
    <property type="match status" value="2"/>
</dbReference>
<dbReference type="InterPro" id="IPR013763">
    <property type="entry name" value="Cyclin-like_dom"/>
</dbReference>
<keyword evidence="1" id="KW-0132">Cell division</keyword>
<comment type="similarity">
    <text evidence="4">Belongs to the cyclin family.</text>
</comment>
<dbReference type="InParanoid" id="T1I8W3"/>
<dbReference type="GO" id="GO:0016538">
    <property type="term" value="F:cyclin-dependent protein serine/threonine kinase regulator activity"/>
    <property type="evidence" value="ECO:0007669"/>
    <property type="project" value="InterPro"/>
</dbReference>
<dbReference type="InterPro" id="IPR048258">
    <property type="entry name" value="Cyclins_cyclin-box"/>
</dbReference>
<evidence type="ECO:0000313" key="7">
    <source>
        <dbReference type="EnsemblMetazoa" id="RPRC012735-PA"/>
    </source>
</evidence>
<dbReference type="Pfam" id="PF00134">
    <property type="entry name" value="Cyclin_N"/>
    <property type="match status" value="1"/>
</dbReference>
<dbReference type="EMBL" id="ACPB03022307">
    <property type="status" value="NOT_ANNOTATED_CDS"/>
    <property type="molecule type" value="Genomic_DNA"/>
</dbReference>
<dbReference type="GO" id="GO:0005634">
    <property type="term" value="C:nucleus"/>
    <property type="evidence" value="ECO:0007669"/>
    <property type="project" value="UniProtKB-ARBA"/>
</dbReference>
<evidence type="ECO:0000256" key="3">
    <source>
        <dbReference type="ARBA" id="ARBA00023306"/>
    </source>
</evidence>
<feature type="domain" description="Cyclin C-terminal" evidence="6">
    <location>
        <begin position="252"/>
        <end position="371"/>
    </location>
</feature>
<dbReference type="SUPFAM" id="SSF47954">
    <property type="entry name" value="Cyclin-like"/>
    <property type="match status" value="2"/>
</dbReference>
<name>T1I8W3_RHOPR</name>
<dbReference type="SMART" id="SM01332">
    <property type="entry name" value="Cyclin_C"/>
    <property type="match status" value="1"/>
</dbReference>
<dbReference type="Pfam" id="PF02984">
    <property type="entry name" value="Cyclin_C"/>
    <property type="match status" value="1"/>
</dbReference>
<evidence type="ECO:0000256" key="4">
    <source>
        <dbReference type="RuleBase" id="RU000383"/>
    </source>
</evidence>
<dbReference type="STRING" id="13249.T1I8W3"/>
<dbReference type="AlphaFoldDB" id="T1I8W3"/>
<evidence type="ECO:0000259" key="5">
    <source>
        <dbReference type="SMART" id="SM00385"/>
    </source>
</evidence>
<dbReference type="RefSeq" id="XP_073970764.1">
    <property type="nucleotide sequence ID" value="XM_074114663.1"/>
</dbReference>
<dbReference type="FunCoup" id="T1I8W3">
    <property type="interactions" value="543"/>
</dbReference>
<evidence type="ECO:0000313" key="8">
    <source>
        <dbReference type="Proteomes" id="UP000015103"/>
    </source>
</evidence>
<dbReference type="GO" id="GO:0051301">
    <property type="term" value="P:cell division"/>
    <property type="evidence" value="ECO:0007669"/>
    <property type="project" value="UniProtKB-KW"/>
</dbReference>
<dbReference type="Gene3D" id="1.10.472.10">
    <property type="entry name" value="Cyclin-like"/>
    <property type="match status" value="2"/>
</dbReference>
<dbReference type="GeneID" id="141447275"/>
<dbReference type="VEuPathDB" id="VectorBase:RPRC012735"/>
<evidence type="ECO:0000256" key="2">
    <source>
        <dbReference type="ARBA" id="ARBA00023127"/>
    </source>
</evidence>
<reference evidence="7" key="1">
    <citation type="submission" date="2015-05" db="UniProtKB">
        <authorList>
            <consortium name="EnsemblMetazoa"/>
        </authorList>
    </citation>
    <scope>IDENTIFICATION</scope>
</reference>
<evidence type="ECO:0000259" key="6">
    <source>
        <dbReference type="SMART" id="SM01332"/>
    </source>
</evidence>
<feature type="domain" description="Cyclin-like" evidence="5">
    <location>
        <begin position="256"/>
        <end position="341"/>
    </location>
</feature>
<accession>T1I8W3</accession>
<dbReference type="GO" id="GO:0044772">
    <property type="term" value="P:mitotic cell cycle phase transition"/>
    <property type="evidence" value="ECO:0007669"/>
    <property type="project" value="InterPro"/>
</dbReference>
<dbReference type="EnsemblMetazoa" id="RPRC012735-RA">
    <property type="protein sequence ID" value="RPRC012735-PA"/>
    <property type="gene ID" value="RPRC012735"/>
</dbReference>
<dbReference type="Proteomes" id="UP000015103">
    <property type="component" value="Unassembled WGS sequence"/>
</dbReference>
<dbReference type="FunFam" id="1.10.472.10:FF:000001">
    <property type="entry name" value="G2/mitotic-specific cyclin"/>
    <property type="match status" value="1"/>
</dbReference>
<dbReference type="HOGENOM" id="CLU_020695_2_0_1"/>
<dbReference type="InterPro" id="IPR036915">
    <property type="entry name" value="Cyclin-like_sf"/>
</dbReference>
<dbReference type="PROSITE" id="PS00292">
    <property type="entry name" value="CYCLINS"/>
    <property type="match status" value="1"/>
</dbReference>
<dbReference type="InterPro" id="IPR046965">
    <property type="entry name" value="Cyclin_A/B-like"/>
</dbReference>
<dbReference type="PIRSF" id="PIRSF001771">
    <property type="entry name" value="Cyclin_A_B_D_E"/>
    <property type="match status" value="1"/>
</dbReference>
<evidence type="ECO:0000256" key="1">
    <source>
        <dbReference type="ARBA" id="ARBA00022618"/>
    </source>
</evidence>
<proteinExistence type="inferred from homology"/>